<feature type="coiled-coil region" evidence="1">
    <location>
        <begin position="2"/>
        <end position="29"/>
    </location>
</feature>
<dbReference type="AlphaFoldDB" id="A0A8B6F5C6"/>
<evidence type="ECO:0000313" key="3">
    <source>
        <dbReference type="Proteomes" id="UP000596742"/>
    </source>
</evidence>
<evidence type="ECO:0000256" key="1">
    <source>
        <dbReference type="SAM" id="Coils"/>
    </source>
</evidence>
<protein>
    <submittedName>
        <fullName evidence="2">Uncharacterized protein</fullName>
    </submittedName>
</protein>
<sequence>MCQEHEARNHELEHAVKRIVRRIESLEVQQVANGQVNEKQHHSPNETKKKEFRKAVRIAVARQLEAEKESIMEARSNNMEVFHKLVQKNRREGIDHILDINVSETTFSGDKVIEGFKEHFCALSTLKHVKEWAFCNPEYHSQVEMEKRNICKQVDQESIRPVIENKVRKAISTTN</sequence>
<proteinExistence type="predicted"/>
<gene>
    <name evidence="2" type="ORF">MGAL_10B011604</name>
</gene>
<accession>A0A8B6F5C6</accession>
<name>A0A8B6F5C6_MYTGA</name>
<evidence type="ECO:0000313" key="2">
    <source>
        <dbReference type="EMBL" id="VDI43780.1"/>
    </source>
</evidence>
<keyword evidence="1" id="KW-0175">Coiled coil</keyword>
<reference evidence="2" key="1">
    <citation type="submission" date="2018-11" db="EMBL/GenBank/DDBJ databases">
        <authorList>
            <person name="Alioto T."/>
            <person name="Alioto T."/>
        </authorList>
    </citation>
    <scope>NUCLEOTIDE SEQUENCE</scope>
</reference>
<organism evidence="2 3">
    <name type="scientific">Mytilus galloprovincialis</name>
    <name type="common">Mediterranean mussel</name>
    <dbReference type="NCBI Taxonomy" id="29158"/>
    <lineage>
        <taxon>Eukaryota</taxon>
        <taxon>Metazoa</taxon>
        <taxon>Spiralia</taxon>
        <taxon>Lophotrochozoa</taxon>
        <taxon>Mollusca</taxon>
        <taxon>Bivalvia</taxon>
        <taxon>Autobranchia</taxon>
        <taxon>Pteriomorphia</taxon>
        <taxon>Mytilida</taxon>
        <taxon>Mytiloidea</taxon>
        <taxon>Mytilidae</taxon>
        <taxon>Mytilinae</taxon>
        <taxon>Mytilus</taxon>
    </lineage>
</organism>
<keyword evidence="3" id="KW-1185">Reference proteome</keyword>
<dbReference type="EMBL" id="UYJE01006193">
    <property type="protein sequence ID" value="VDI43780.1"/>
    <property type="molecule type" value="Genomic_DNA"/>
</dbReference>
<dbReference type="OrthoDB" id="6159030at2759"/>
<comment type="caution">
    <text evidence="2">The sequence shown here is derived from an EMBL/GenBank/DDBJ whole genome shotgun (WGS) entry which is preliminary data.</text>
</comment>
<dbReference type="Proteomes" id="UP000596742">
    <property type="component" value="Unassembled WGS sequence"/>
</dbReference>